<feature type="transmembrane region" description="Helical" evidence="2">
    <location>
        <begin position="268"/>
        <end position="289"/>
    </location>
</feature>
<keyword evidence="2" id="KW-0812">Transmembrane</keyword>
<feature type="domain" description="DAHL" evidence="4">
    <location>
        <begin position="42"/>
        <end position="270"/>
    </location>
</feature>
<gene>
    <name evidence="5" type="ORF">IQ235_10120</name>
</gene>
<dbReference type="Proteomes" id="UP000621799">
    <property type="component" value="Unassembled WGS sequence"/>
</dbReference>
<protein>
    <submittedName>
        <fullName evidence="5">Transposase</fullName>
    </submittedName>
</protein>
<organism evidence="5 6">
    <name type="scientific">Zarconia navalis LEGE 11467</name>
    <dbReference type="NCBI Taxonomy" id="1828826"/>
    <lineage>
        <taxon>Bacteria</taxon>
        <taxon>Bacillati</taxon>
        <taxon>Cyanobacteriota</taxon>
        <taxon>Cyanophyceae</taxon>
        <taxon>Oscillatoriophycideae</taxon>
        <taxon>Oscillatoriales</taxon>
        <taxon>Oscillatoriales incertae sedis</taxon>
        <taxon>Zarconia</taxon>
        <taxon>Zarconia navalis</taxon>
    </lineage>
</organism>
<evidence type="ECO:0000313" key="5">
    <source>
        <dbReference type="EMBL" id="MBE9041133.1"/>
    </source>
</evidence>
<dbReference type="GO" id="GO:0004803">
    <property type="term" value="F:transposase activity"/>
    <property type="evidence" value="ECO:0007669"/>
    <property type="project" value="InterPro"/>
</dbReference>
<evidence type="ECO:0000256" key="2">
    <source>
        <dbReference type="SAM" id="Phobius"/>
    </source>
</evidence>
<name>A0A928VXK4_9CYAN</name>
<evidence type="ECO:0000259" key="4">
    <source>
        <dbReference type="Pfam" id="PF19443"/>
    </source>
</evidence>
<comment type="caution">
    <text evidence="5">The sequence shown here is derived from an EMBL/GenBank/DDBJ whole genome shotgun (WGS) entry which is preliminary data.</text>
</comment>
<sequence length="542" mass="63114">MRTIKSLKFLSSIERQWLIISSAIVILTISIFFIGQSFSVSRAGYQQYYDRMLELKELEADFDRVILTSRYELFSSYDPLVKNLAKQRSLEQELKKIPRFVNFNNRKTIEKSLAEKFESLKEKEELSERFKSRNALLKNSLRYLPLLTSQVNSQDSKGLTPEIFSSLKATLEGLIRNLLLYNISVDRELTTNIKTLTTQLLDIDIKNKVKKEDFPTEKVISHANIILNTKPQVENLTTQLLSPSEPSTEDLKKIFQTSYSQALQRVKIYRILSFIWFLVILALSNYLWLKRSRNRQEPSFARIKQQIEQISAELSPLIEKSHRSSHINSVSENCLFSRLETHKKELDKLAHQVQRTSEYWQTKESQIQQQIQDLQSQLETAKQHIEKTVTKAKETKLNQQILQLSATLEHVRSQKQTIEPESELTEGSIAHLSLLTKQRRQLMTPPMWERLETVFGNALNERKCQQLDFQSSPELIQLSFCHPPQIQLSRLVLHLKSVASTCLYEEFQDQLQDIKEPGDIWSETYFLTISDASANREEVQAQ</sequence>
<dbReference type="InterPro" id="IPR045812">
    <property type="entry name" value="DAHL"/>
</dbReference>
<dbReference type="Pfam" id="PF19443">
    <property type="entry name" value="DAHL"/>
    <property type="match status" value="1"/>
</dbReference>
<evidence type="ECO:0000313" key="6">
    <source>
        <dbReference type="Proteomes" id="UP000621799"/>
    </source>
</evidence>
<feature type="transmembrane region" description="Helical" evidence="2">
    <location>
        <begin position="16"/>
        <end position="35"/>
    </location>
</feature>
<dbReference type="RefSeq" id="WP_264321361.1">
    <property type="nucleotide sequence ID" value="NZ_JADEXN010000155.1"/>
</dbReference>
<keyword evidence="2" id="KW-1133">Transmembrane helix</keyword>
<dbReference type="SUPFAM" id="SSF143422">
    <property type="entry name" value="Transposase IS200-like"/>
    <property type="match status" value="1"/>
</dbReference>
<evidence type="ECO:0000256" key="1">
    <source>
        <dbReference type="SAM" id="Coils"/>
    </source>
</evidence>
<dbReference type="AlphaFoldDB" id="A0A928VXK4"/>
<dbReference type="Gene3D" id="3.30.70.1290">
    <property type="entry name" value="Transposase IS200-like"/>
    <property type="match status" value="1"/>
</dbReference>
<dbReference type="GO" id="GO:0006313">
    <property type="term" value="P:DNA transposition"/>
    <property type="evidence" value="ECO:0007669"/>
    <property type="project" value="InterPro"/>
</dbReference>
<keyword evidence="1" id="KW-0175">Coiled coil</keyword>
<dbReference type="InterPro" id="IPR002686">
    <property type="entry name" value="Transposase_17"/>
</dbReference>
<dbReference type="Pfam" id="PF01797">
    <property type="entry name" value="Y1_Tnp"/>
    <property type="match status" value="1"/>
</dbReference>
<evidence type="ECO:0000259" key="3">
    <source>
        <dbReference type="Pfam" id="PF01797"/>
    </source>
</evidence>
<keyword evidence="2" id="KW-0472">Membrane</keyword>
<dbReference type="EMBL" id="JADEXN010000155">
    <property type="protein sequence ID" value="MBE9041133.1"/>
    <property type="molecule type" value="Genomic_DNA"/>
</dbReference>
<feature type="domain" description="Transposase IS200-like" evidence="3">
    <location>
        <begin position="429"/>
        <end position="535"/>
    </location>
</feature>
<keyword evidence="6" id="KW-1185">Reference proteome</keyword>
<dbReference type="InterPro" id="IPR036515">
    <property type="entry name" value="Transposase_17_sf"/>
</dbReference>
<reference evidence="5" key="1">
    <citation type="submission" date="2020-10" db="EMBL/GenBank/DDBJ databases">
        <authorList>
            <person name="Castelo-Branco R."/>
            <person name="Eusebio N."/>
            <person name="Adriana R."/>
            <person name="Vieira A."/>
            <person name="Brugerolle De Fraissinette N."/>
            <person name="Rezende De Castro R."/>
            <person name="Schneider M.P."/>
            <person name="Vasconcelos V."/>
            <person name="Leao P.N."/>
        </authorList>
    </citation>
    <scope>NUCLEOTIDE SEQUENCE</scope>
    <source>
        <strain evidence="5">LEGE 11467</strain>
    </source>
</reference>
<accession>A0A928VXK4</accession>
<feature type="coiled-coil region" evidence="1">
    <location>
        <begin position="364"/>
        <end position="391"/>
    </location>
</feature>
<dbReference type="GO" id="GO:0003677">
    <property type="term" value="F:DNA binding"/>
    <property type="evidence" value="ECO:0007669"/>
    <property type="project" value="InterPro"/>
</dbReference>
<proteinExistence type="predicted"/>